<dbReference type="Pfam" id="PF11563">
    <property type="entry name" value="Protoglobin"/>
    <property type="match status" value="1"/>
</dbReference>
<dbReference type="Pfam" id="PF00015">
    <property type="entry name" value="MCPsignal"/>
    <property type="match status" value="1"/>
</dbReference>
<reference evidence="6 7" key="1">
    <citation type="submission" date="2016-10" db="EMBL/GenBank/DDBJ databases">
        <authorList>
            <person name="de Groot N.N."/>
        </authorList>
    </citation>
    <scope>NUCLEOTIDE SEQUENCE [LARGE SCALE GENOMIC DNA]</scope>
    <source>
        <strain evidence="6 7">DSM 21633</strain>
    </source>
</reference>
<dbReference type="SMART" id="SM00283">
    <property type="entry name" value="MA"/>
    <property type="match status" value="1"/>
</dbReference>
<gene>
    <name evidence="6" type="ORF">SAMN05216362_11438</name>
</gene>
<comment type="similarity">
    <text evidence="2">Belongs to the methyl-accepting chemotaxis (MCP) protein family.</text>
</comment>
<dbReference type="InterPro" id="IPR009050">
    <property type="entry name" value="Globin-like_sf"/>
</dbReference>
<dbReference type="RefSeq" id="WP_091773527.1">
    <property type="nucleotide sequence ID" value="NZ_CAESCL010000015.1"/>
</dbReference>
<dbReference type="PRINTS" id="PR00260">
    <property type="entry name" value="CHEMTRNSDUCR"/>
</dbReference>
<dbReference type="PANTHER" id="PTHR32089:SF118">
    <property type="entry name" value="HEME-BASED AEROTACTIC TRANSDUCER HEMAT"/>
    <property type="match status" value="1"/>
</dbReference>
<evidence type="ECO:0000259" key="5">
    <source>
        <dbReference type="PROSITE" id="PS50111"/>
    </source>
</evidence>
<keyword evidence="7" id="KW-1185">Reference proteome</keyword>
<dbReference type="GO" id="GO:0004888">
    <property type="term" value="F:transmembrane signaling receptor activity"/>
    <property type="evidence" value="ECO:0007669"/>
    <property type="project" value="InterPro"/>
</dbReference>
<dbReference type="Proteomes" id="UP000199427">
    <property type="component" value="Unassembled WGS sequence"/>
</dbReference>
<dbReference type="InterPro" id="IPR044398">
    <property type="entry name" value="Globin-sensor_dom"/>
</dbReference>
<evidence type="ECO:0000256" key="3">
    <source>
        <dbReference type="PROSITE-ProRule" id="PRU00284"/>
    </source>
</evidence>
<dbReference type="InterPro" id="IPR004090">
    <property type="entry name" value="Chemotax_Me-accpt_rcpt"/>
</dbReference>
<dbReference type="SUPFAM" id="SSF58104">
    <property type="entry name" value="Methyl-accepting chemotaxis protein (MCP) signaling domain"/>
    <property type="match status" value="1"/>
</dbReference>
<feature type="coiled-coil region" evidence="4">
    <location>
        <begin position="173"/>
        <end position="204"/>
    </location>
</feature>
<feature type="domain" description="Methyl-accepting transducer" evidence="5">
    <location>
        <begin position="193"/>
        <end position="430"/>
    </location>
</feature>
<dbReference type="SUPFAM" id="SSF46458">
    <property type="entry name" value="Globin-like"/>
    <property type="match status" value="1"/>
</dbReference>
<dbReference type="GO" id="GO:0006935">
    <property type="term" value="P:chemotaxis"/>
    <property type="evidence" value="ECO:0007669"/>
    <property type="project" value="InterPro"/>
</dbReference>
<evidence type="ECO:0000313" key="7">
    <source>
        <dbReference type="Proteomes" id="UP000199427"/>
    </source>
</evidence>
<dbReference type="PANTHER" id="PTHR32089">
    <property type="entry name" value="METHYL-ACCEPTING CHEMOTAXIS PROTEIN MCPB"/>
    <property type="match status" value="1"/>
</dbReference>
<dbReference type="CDD" id="cd11386">
    <property type="entry name" value="MCP_signal"/>
    <property type="match status" value="1"/>
</dbReference>
<dbReference type="InterPro" id="IPR004089">
    <property type="entry name" value="MCPsignal_dom"/>
</dbReference>
<evidence type="ECO:0000256" key="2">
    <source>
        <dbReference type="ARBA" id="ARBA00029447"/>
    </source>
</evidence>
<dbReference type="GO" id="GO:0007165">
    <property type="term" value="P:signal transduction"/>
    <property type="evidence" value="ECO:0007669"/>
    <property type="project" value="UniProtKB-KW"/>
</dbReference>
<dbReference type="InterPro" id="IPR012292">
    <property type="entry name" value="Globin/Proto"/>
</dbReference>
<dbReference type="EMBL" id="FOES01000014">
    <property type="protein sequence ID" value="SEQ45669.1"/>
    <property type="molecule type" value="Genomic_DNA"/>
</dbReference>
<sequence length="430" mass="49103">MFGRTKQPHLFFGDDLPQDVKIDLSKHPKLKKQLEMIGLDFEDLKRIKKLQPIVEDNIEFIVTRFYEKITAQPNLLSIIEEHSSIERLKNTLTRHVKEMFRGQLDEDYYEKRLRIAHVHVRIGLETEWYMSAFQDLLNSLVNVIKQQIDDSKELVEAIQSISRLLNFEQQIVLEAYEKEHQRIRDQYEQQKKETVENISETAESLASFTQQTSASIQELNSQTTRILNTAKEGTKLAEHSEDLSLEGKRQLETQIQNLKSIEEGMADISKGSMELNDISAQINEVINMVHNIAEQTNLLALNASIEAARAGEYGKGFAVVAEEIKKLSDETKQSTTDVSELIQKTNDHINNVNKLVQQINSLVVEGSSNMKNTETSFTQILETMQNTKAQNQATENELIQLQNGINEIDEASQEVASSAEKLNETIDVMQ</sequence>
<proteinExistence type="inferred from homology"/>
<keyword evidence="1 3" id="KW-0807">Transducer</keyword>
<dbReference type="CDD" id="cd01068">
    <property type="entry name" value="globin_sensor"/>
    <property type="match status" value="1"/>
</dbReference>
<dbReference type="STRING" id="571933.SAMN05216362_11438"/>
<dbReference type="PROSITE" id="PS50111">
    <property type="entry name" value="CHEMOTAXIS_TRANSDUC_2"/>
    <property type="match status" value="1"/>
</dbReference>
<dbReference type="Gene3D" id="1.10.490.10">
    <property type="entry name" value="Globins"/>
    <property type="match status" value="1"/>
</dbReference>
<dbReference type="AlphaFoldDB" id="A0A1H9G6E5"/>
<evidence type="ECO:0000256" key="4">
    <source>
        <dbReference type="SAM" id="Coils"/>
    </source>
</evidence>
<evidence type="ECO:0000256" key="1">
    <source>
        <dbReference type="ARBA" id="ARBA00023224"/>
    </source>
</evidence>
<protein>
    <submittedName>
        <fullName evidence="6">Heam-based aerotactic trancducer</fullName>
    </submittedName>
</protein>
<organism evidence="6 7">
    <name type="scientific">Piscibacillus halophilus</name>
    <dbReference type="NCBI Taxonomy" id="571933"/>
    <lineage>
        <taxon>Bacteria</taxon>
        <taxon>Bacillati</taxon>
        <taxon>Bacillota</taxon>
        <taxon>Bacilli</taxon>
        <taxon>Bacillales</taxon>
        <taxon>Bacillaceae</taxon>
        <taxon>Piscibacillus</taxon>
    </lineage>
</organism>
<dbReference type="InterPro" id="IPR039379">
    <property type="entry name" value="Protoglobin_sensor_dom"/>
</dbReference>
<name>A0A1H9G6E5_9BACI</name>
<dbReference type="Gene3D" id="1.10.287.950">
    <property type="entry name" value="Methyl-accepting chemotaxis protein"/>
    <property type="match status" value="1"/>
</dbReference>
<keyword evidence="4" id="KW-0175">Coiled coil</keyword>
<dbReference type="GO" id="GO:0019825">
    <property type="term" value="F:oxygen binding"/>
    <property type="evidence" value="ECO:0007669"/>
    <property type="project" value="InterPro"/>
</dbReference>
<feature type="coiled-coil region" evidence="4">
    <location>
        <begin position="377"/>
        <end position="421"/>
    </location>
</feature>
<dbReference type="GO" id="GO:0020037">
    <property type="term" value="F:heme binding"/>
    <property type="evidence" value="ECO:0007669"/>
    <property type="project" value="InterPro"/>
</dbReference>
<evidence type="ECO:0000313" key="6">
    <source>
        <dbReference type="EMBL" id="SEQ45669.1"/>
    </source>
</evidence>
<dbReference type="GO" id="GO:0016020">
    <property type="term" value="C:membrane"/>
    <property type="evidence" value="ECO:0007669"/>
    <property type="project" value="InterPro"/>
</dbReference>
<accession>A0A1H9G6E5</accession>
<dbReference type="OrthoDB" id="266313at2"/>